<dbReference type="InterPro" id="IPR052169">
    <property type="entry name" value="CW_Biosynth-Accessory"/>
</dbReference>
<dbReference type="PANTHER" id="PTHR33393:SF13">
    <property type="entry name" value="PGA BIOSYNTHESIS PROTEIN CAPA"/>
    <property type="match status" value="1"/>
</dbReference>
<dbReference type="AlphaFoldDB" id="A0A9D1S4E8"/>
<gene>
    <name evidence="3" type="ORF">IAC59_02840</name>
</gene>
<reference evidence="3" key="2">
    <citation type="journal article" date="2021" name="PeerJ">
        <title>Extensive microbial diversity within the chicken gut microbiome revealed by metagenomics and culture.</title>
        <authorList>
            <person name="Gilroy R."/>
            <person name="Ravi A."/>
            <person name="Getino M."/>
            <person name="Pursley I."/>
            <person name="Horton D.L."/>
            <person name="Alikhan N.F."/>
            <person name="Baker D."/>
            <person name="Gharbi K."/>
            <person name="Hall N."/>
            <person name="Watson M."/>
            <person name="Adriaenssens E.M."/>
            <person name="Foster-Nyarko E."/>
            <person name="Jarju S."/>
            <person name="Secka A."/>
            <person name="Antonio M."/>
            <person name="Oren A."/>
            <person name="Chaudhuri R.R."/>
            <person name="La Ragione R."/>
            <person name="Hildebrand F."/>
            <person name="Pallen M.J."/>
        </authorList>
    </citation>
    <scope>NUCLEOTIDE SEQUENCE</scope>
    <source>
        <strain evidence="3">ChiSxjej2B14-8506</strain>
    </source>
</reference>
<dbReference type="SMART" id="SM00854">
    <property type="entry name" value="PGA_cap"/>
    <property type="match status" value="1"/>
</dbReference>
<comment type="caution">
    <text evidence="3">The sequence shown here is derived from an EMBL/GenBank/DDBJ whole genome shotgun (WGS) entry which is preliminary data.</text>
</comment>
<reference evidence="3" key="1">
    <citation type="submission" date="2020-10" db="EMBL/GenBank/DDBJ databases">
        <authorList>
            <person name="Gilroy R."/>
        </authorList>
    </citation>
    <scope>NUCLEOTIDE SEQUENCE</scope>
    <source>
        <strain evidence="3">ChiSxjej2B14-8506</strain>
    </source>
</reference>
<dbReference type="Pfam" id="PF09587">
    <property type="entry name" value="PGA_cap"/>
    <property type="match status" value="1"/>
</dbReference>
<evidence type="ECO:0000256" key="1">
    <source>
        <dbReference type="ARBA" id="ARBA00005662"/>
    </source>
</evidence>
<protein>
    <submittedName>
        <fullName evidence="3">CapA family protein</fullName>
    </submittedName>
</protein>
<dbReference type="PANTHER" id="PTHR33393">
    <property type="entry name" value="POLYGLUTAMINE SYNTHESIS ACCESSORY PROTEIN RV0574C-RELATED"/>
    <property type="match status" value="1"/>
</dbReference>
<evidence type="ECO:0000259" key="2">
    <source>
        <dbReference type="SMART" id="SM00854"/>
    </source>
</evidence>
<comment type="similarity">
    <text evidence="1">Belongs to the CapA family.</text>
</comment>
<accession>A0A9D1S4E8</accession>
<evidence type="ECO:0000313" key="4">
    <source>
        <dbReference type="Proteomes" id="UP000824123"/>
    </source>
</evidence>
<dbReference type="EMBL" id="DVNK01000024">
    <property type="protein sequence ID" value="HIU46177.1"/>
    <property type="molecule type" value="Genomic_DNA"/>
</dbReference>
<dbReference type="Gene3D" id="3.60.21.10">
    <property type="match status" value="1"/>
</dbReference>
<name>A0A9D1S4E8_9FIRM</name>
<dbReference type="InterPro" id="IPR029052">
    <property type="entry name" value="Metallo-depent_PP-like"/>
</dbReference>
<evidence type="ECO:0000313" key="3">
    <source>
        <dbReference type="EMBL" id="HIU46177.1"/>
    </source>
</evidence>
<dbReference type="Proteomes" id="UP000824123">
    <property type="component" value="Unassembled WGS sequence"/>
</dbReference>
<feature type="domain" description="Capsule synthesis protein CapA" evidence="2">
    <location>
        <begin position="52"/>
        <end position="278"/>
    </location>
</feature>
<sequence>MAVLLAALLWPATCPPDDLPPSGDAGVVQPLPIATPTPTPAPTAEPVPARVTISAAGDCTLGYDPQLGYSNSLPNELERQGGDYSYFFRDVYPVFASDDLTVVNLECAFTESNSRVEGKTFCFKGDPLYRNILTEGSIEVVSLGNNHARDYGDTGFNDTVDALREAGVGFAVNGISCVREVNGIRVGFLSYRNHTPELDSLKADIASLRAQCDVVVCSFHWGEEYRNVANSEQLERGRAAVDYGADLVLGHHPHVIGSIEQYKGVYICYSLGNFCFGGNRNPEDKDSFIFRQTFELTEQGAVSVGIEIVPCRISSTDSRNDYQPTIYGREDALRVLERLNSYSAPLEYGVALDESALGWQWIDG</sequence>
<dbReference type="CDD" id="cd07381">
    <property type="entry name" value="MPP_CapA"/>
    <property type="match status" value="1"/>
</dbReference>
<proteinExistence type="inferred from homology"/>
<organism evidence="3 4">
    <name type="scientific">Candidatus Fimadaptatus faecigallinarum</name>
    <dbReference type="NCBI Taxonomy" id="2840814"/>
    <lineage>
        <taxon>Bacteria</taxon>
        <taxon>Bacillati</taxon>
        <taxon>Bacillota</taxon>
        <taxon>Clostridia</taxon>
        <taxon>Eubacteriales</taxon>
        <taxon>Candidatus Fimadaptatus</taxon>
    </lineage>
</organism>
<dbReference type="InterPro" id="IPR019079">
    <property type="entry name" value="Capsule_synth_CapA"/>
</dbReference>
<dbReference type="SUPFAM" id="SSF56300">
    <property type="entry name" value="Metallo-dependent phosphatases"/>
    <property type="match status" value="1"/>
</dbReference>